<evidence type="ECO:0000313" key="1">
    <source>
        <dbReference type="EMBL" id="POM71852.1"/>
    </source>
</evidence>
<proteinExistence type="predicted"/>
<name>A0A2P4Y223_9STRA</name>
<dbReference type="EMBL" id="NCKW01006399">
    <property type="protein sequence ID" value="POM71852.1"/>
    <property type="molecule type" value="Genomic_DNA"/>
</dbReference>
<protein>
    <submittedName>
        <fullName evidence="1">Uncharacterized protein</fullName>
    </submittedName>
</protein>
<evidence type="ECO:0000313" key="2">
    <source>
        <dbReference type="Proteomes" id="UP000237271"/>
    </source>
</evidence>
<organism evidence="1 2">
    <name type="scientific">Phytophthora palmivora</name>
    <dbReference type="NCBI Taxonomy" id="4796"/>
    <lineage>
        <taxon>Eukaryota</taxon>
        <taxon>Sar</taxon>
        <taxon>Stramenopiles</taxon>
        <taxon>Oomycota</taxon>
        <taxon>Peronosporomycetes</taxon>
        <taxon>Peronosporales</taxon>
        <taxon>Peronosporaceae</taxon>
        <taxon>Phytophthora</taxon>
    </lineage>
</organism>
<accession>A0A2P4Y223</accession>
<dbReference type="AlphaFoldDB" id="A0A2P4Y223"/>
<reference evidence="1 2" key="1">
    <citation type="journal article" date="2017" name="Genome Biol. Evol.">
        <title>Phytophthora megakarya and P. palmivora, closely related causal agents of cacao black pod rot, underwent increases in genome sizes and gene numbers by different mechanisms.</title>
        <authorList>
            <person name="Ali S.S."/>
            <person name="Shao J."/>
            <person name="Lary D.J."/>
            <person name="Kronmiller B."/>
            <person name="Shen D."/>
            <person name="Strem M.D."/>
            <person name="Amoako-Attah I."/>
            <person name="Akrofi A.Y."/>
            <person name="Begoude B.A."/>
            <person name="Ten Hoopen G.M."/>
            <person name="Coulibaly K."/>
            <person name="Kebe B.I."/>
            <person name="Melnick R.L."/>
            <person name="Guiltinan M.J."/>
            <person name="Tyler B.M."/>
            <person name="Meinhardt L.W."/>
            <person name="Bailey B.A."/>
        </authorList>
    </citation>
    <scope>NUCLEOTIDE SEQUENCE [LARGE SCALE GENOMIC DNA]</scope>
    <source>
        <strain evidence="2">sbr112.9</strain>
    </source>
</reference>
<dbReference type="Proteomes" id="UP000237271">
    <property type="component" value="Unassembled WGS sequence"/>
</dbReference>
<keyword evidence="2" id="KW-1185">Reference proteome</keyword>
<comment type="caution">
    <text evidence="1">The sequence shown here is derived from an EMBL/GenBank/DDBJ whole genome shotgun (WGS) entry which is preliminary data.</text>
</comment>
<gene>
    <name evidence="1" type="ORF">PHPALM_11528</name>
</gene>
<sequence>MSMAFQSPAKTKKARQMEVQSFTKFLTAKNRGLKASFEYISSMLWKLEELVIRSVYTTEVVNSLLRHVLSWLRKY</sequence>